<dbReference type="HOGENOM" id="CLU_146204_0_0_1"/>
<keyword evidence="2" id="KW-1185">Reference proteome</keyword>
<organism evidence="1 2">
    <name type="scientific">Rhizophagus irregularis (strain DAOM 197198w)</name>
    <name type="common">Glomus intraradices</name>
    <dbReference type="NCBI Taxonomy" id="1432141"/>
    <lineage>
        <taxon>Eukaryota</taxon>
        <taxon>Fungi</taxon>
        <taxon>Fungi incertae sedis</taxon>
        <taxon>Mucoromycota</taxon>
        <taxon>Glomeromycotina</taxon>
        <taxon>Glomeromycetes</taxon>
        <taxon>Glomerales</taxon>
        <taxon>Glomeraceae</taxon>
        <taxon>Rhizophagus</taxon>
    </lineage>
</organism>
<evidence type="ECO:0000313" key="2">
    <source>
        <dbReference type="Proteomes" id="UP000022910"/>
    </source>
</evidence>
<dbReference type="Proteomes" id="UP000022910">
    <property type="component" value="Unassembled WGS sequence"/>
</dbReference>
<gene>
    <name evidence="1" type="ORF">RirG_111100</name>
</gene>
<comment type="caution">
    <text evidence="1">The sequence shown here is derived from an EMBL/GenBank/DDBJ whole genome shotgun (WGS) entry which is preliminary data.</text>
</comment>
<proteinExistence type="predicted"/>
<dbReference type="EMBL" id="JEMT01017555">
    <property type="protein sequence ID" value="EXX67796.1"/>
    <property type="molecule type" value="Genomic_DNA"/>
</dbReference>
<accession>A0A015L5K4</accession>
<evidence type="ECO:0000313" key="1">
    <source>
        <dbReference type="EMBL" id="EXX67796.1"/>
    </source>
</evidence>
<sequence>MKLINRRNFVMQPINSLMIMLRSIENFINCPVFIKSGSFSELLVLSSANCGSFPQSNHFREKFVIFHYHDRICYLPSANEELALLFPDEHEKSRKLDPSSVLARSAFLLHQIILKHTYGNRPLHVSQRLFIVLRNWNRSFRSAGIFLTHT</sequence>
<reference evidence="1 2" key="1">
    <citation type="submission" date="2014-02" db="EMBL/GenBank/DDBJ databases">
        <title>Single nucleus genome sequencing reveals high similarity among nuclei of an endomycorrhizal fungus.</title>
        <authorList>
            <person name="Lin K."/>
            <person name="Geurts R."/>
            <person name="Zhang Z."/>
            <person name="Limpens E."/>
            <person name="Saunders D.G."/>
            <person name="Mu D."/>
            <person name="Pang E."/>
            <person name="Cao H."/>
            <person name="Cha H."/>
            <person name="Lin T."/>
            <person name="Zhou Q."/>
            <person name="Shang Y."/>
            <person name="Li Y."/>
            <person name="Ivanov S."/>
            <person name="Sharma T."/>
            <person name="Velzen R.V."/>
            <person name="Ruijter N.D."/>
            <person name="Aanen D.K."/>
            <person name="Win J."/>
            <person name="Kamoun S."/>
            <person name="Bisseling T."/>
            <person name="Huang S."/>
        </authorList>
    </citation>
    <scope>NUCLEOTIDE SEQUENCE [LARGE SCALE GENOMIC DNA]</scope>
    <source>
        <strain evidence="2">DAOM197198w</strain>
    </source>
</reference>
<dbReference type="OrthoDB" id="10421759at2759"/>
<dbReference type="AlphaFoldDB" id="A0A015L5K4"/>
<protein>
    <submittedName>
        <fullName evidence="1">Uncharacterized protein</fullName>
    </submittedName>
</protein>
<name>A0A015L5K4_RHIIW</name>